<evidence type="ECO:0000313" key="3">
    <source>
        <dbReference type="Proteomes" id="UP000006039"/>
    </source>
</evidence>
<evidence type="ECO:0000313" key="1">
    <source>
        <dbReference type="EMBL" id="EJT74380.1"/>
    </source>
</evidence>
<dbReference type="VEuPathDB" id="FungiDB:GGTG_08221"/>
<gene>
    <name evidence="2" type="primary">20348679</name>
    <name evidence="1" type="ORF">GGTG_08221</name>
</gene>
<keyword evidence="3" id="KW-1185">Reference proteome</keyword>
<reference evidence="2" key="5">
    <citation type="submission" date="2018-04" db="UniProtKB">
        <authorList>
            <consortium name="EnsemblFungi"/>
        </authorList>
    </citation>
    <scope>IDENTIFICATION</scope>
    <source>
        <strain evidence="2">R3-111a-1</strain>
    </source>
</reference>
<dbReference type="Proteomes" id="UP000006039">
    <property type="component" value="Unassembled WGS sequence"/>
</dbReference>
<dbReference type="EnsemblFungi" id="EJT74380">
    <property type="protein sequence ID" value="EJT74380"/>
    <property type="gene ID" value="GGTG_08221"/>
</dbReference>
<proteinExistence type="predicted"/>
<organism evidence="1">
    <name type="scientific">Gaeumannomyces tritici (strain R3-111a-1)</name>
    <name type="common">Wheat and barley take-all root rot fungus</name>
    <name type="synonym">Gaeumannomyces graminis var. tritici</name>
    <dbReference type="NCBI Taxonomy" id="644352"/>
    <lineage>
        <taxon>Eukaryota</taxon>
        <taxon>Fungi</taxon>
        <taxon>Dikarya</taxon>
        <taxon>Ascomycota</taxon>
        <taxon>Pezizomycotina</taxon>
        <taxon>Sordariomycetes</taxon>
        <taxon>Sordariomycetidae</taxon>
        <taxon>Magnaporthales</taxon>
        <taxon>Magnaporthaceae</taxon>
        <taxon>Gaeumannomyces</taxon>
    </lineage>
</organism>
<evidence type="ECO:0000313" key="2">
    <source>
        <dbReference type="EnsemblFungi" id="EJT74380"/>
    </source>
</evidence>
<name>J3P3Y6_GAET3</name>
<reference evidence="1" key="2">
    <citation type="submission" date="2010-07" db="EMBL/GenBank/DDBJ databases">
        <authorList>
            <consortium name="The Broad Institute Genome Sequencing Platform"/>
            <consortium name="Broad Institute Genome Sequencing Center for Infectious Disease"/>
            <person name="Ma L.-J."/>
            <person name="Dead R."/>
            <person name="Young S."/>
            <person name="Zeng Q."/>
            <person name="Koehrsen M."/>
            <person name="Alvarado L."/>
            <person name="Berlin A."/>
            <person name="Chapman S.B."/>
            <person name="Chen Z."/>
            <person name="Freedman E."/>
            <person name="Gellesch M."/>
            <person name="Goldberg J."/>
            <person name="Griggs A."/>
            <person name="Gujja S."/>
            <person name="Heilman E.R."/>
            <person name="Heiman D."/>
            <person name="Hepburn T."/>
            <person name="Howarth C."/>
            <person name="Jen D."/>
            <person name="Larson L."/>
            <person name="Mehta T."/>
            <person name="Neiman D."/>
            <person name="Pearson M."/>
            <person name="Roberts A."/>
            <person name="Saif S."/>
            <person name="Shea T."/>
            <person name="Shenoy N."/>
            <person name="Sisk P."/>
            <person name="Stolte C."/>
            <person name="Sykes S."/>
            <person name="Walk T."/>
            <person name="White J."/>
            <person name="Yandava C."/>
            <person name="Haas B."/>
            <person name="Nusbaum C."/>
            <person name="Birren B."/>
        </authorList>
    </citation>
    <scope>NUCLEOTIDE SEQUENCE</scope>
    <source>
        <strain evidence="1">R3-111a-1</strain>
    </source>
</reference>
<reference evidence="1" key="3">
    <citation type="submission" date="2010-09" db="EMBL/GenBank/DDBJ databases">
        <title>Annotation of Gaeumannomyces graminis var. tritici R3-111a-1.</title>
        <authorList>
            <consortium name="The Broad Institute Genome Sequencing Platform"/>
            <person name="Ma L.-J."/>
            <person name="Dead R."/>
            <person name="Young S.K."/>
            <person name="Zeng Q."/>
            <person name="Gargeya S."/>
            <person name="Fitzgerald M."/>
            <person name="Haas B."/>
            <person name="Abouelleil A."/>
            <person name="Alvarado L."/>
            <person name="Arachchi H.M."/>
            <person name="Berlin A."/>
            <person name="Brown A."/>
            <person name="Chapman S.B."/>
            <person name="Chen Z."/>
            <person name="Dunbar C."/>
            <person name="Freedman E."/>
            <person name="Gearin G."/>
            <person name="Gellesch M."/>
            <person name="Goldberg J."/>
            <person name="Griggs A."/>
            <person name="Gujja S."/>
            <person name="Heiman D."/>
            <person name="Howarth C."/>
            <person name="Larson L."/>
            <person name="Lui A."/>
            <person name="MacDonald P.J.P."/>
            <person name="Mehta T."/>
            <person name="Montmayeur A."/>
            <person name="Murphy C."/>
            <person name="Neiman D."/>
            <person name="Pearson M."/>
            <person name="Priest M."/>
            <person name="Roberts A."/>
            <person name="Saif S."/>
            <person name="Shea T."/>
            <person name="Shenoy N."/>
            <person name="Sisk P."/>
            <person name="Stolte C."/>
            <person name="Sykes S."/>
            <person name="Yandava C."/>
            <person name="Wortman J."/>
            <person name="Nusbaum C."/>
            <person name="Birren B."/>
        </authorList>
    </citation>
    <scope>NUCLEOTIDE SEQUENCE</scope>
    <source>
        <strain evidence="1">R3-111a-1</strain>
    </source>
</reference>
<dbReference type="RefSeq" id="XP_009224324.1">
    <property type="nucleotide sequence ID" value="XM_009226060.1"/>
</dbReference>
<accession>J3P3Y6</accession>
<protein>
    <submittedName>
        <fullName evidence="1 2">Uncharacterized protein</fullName>
    </submittedName>
</protein>
<dbReference type="EMBL" id="GL385398">
    <property type="protein sequence ID" value="EJT74380.1"/>
    <property type="molecule type" value="Genomic_DNA"/>
</dbReference>
<reference evidence="3" key="1">
    <citation type="submission" date="2010-07" db="EMBL/GenBank/DDBJ databases">
        <title>The genome sequence of Gaeumannomyces graminis var. tritici strain R3-111a-1.</title>
        <authorList>
            <consortium name="The Broad Institute Genome Sequencing Platform"/>
            <person name="Ma L.-J."/>
            <person name="Dead R."/>
            <person name="Young S."/>
            <person name="Zeng Q."/>
            <person name="Koehrsen M."/>
            <person name="Alvarado L."/>
            <person name="Berlin A."/>
            <person name="Chapman S.B."/>
            <person name="Chen Z."/>
            <person name="Freedman E."/>
            <person name="Gellesch M."/>
            <person name="Goldberg J."/>
            <person name="Griggs A."/>
            <person name="Gujja S."/>
            <person name="Heilman E.R."/>
            <person name="Heiman D."/>
            <person name="Hepburn T."/>
            <person name="Howarth C."/>
            <person name="Jen D."/>
            <person name="Larson L."/>
            <person name="Mehta T."/>
            <person name="Neiman D."/>
            <person name="Pearson M."/>
            <person name="Roberts A."/>
            <person name="Saif S."/>
            <person name="Shea T."/>
            <person name="Shenoy N."/>
            <person name="Sisk P."/>
            <person name="Stolte C."/>
            <person name="Sykes S."/>
            <person name="Walk T."/>
            <person name="White J."/>
            <person name="Yandava C."/>
            <person name="Haas B."/>
            <person name="Nusbaum C."/>
            <person name="Birren B."/>
        </authorList>
    </citation>
    <scope>NUCLEOTIDE SEQUENCE [LARGE SCALE GENOMIC DNA]</scope>
    <source>
        <strain evidence="3">R3-111a-1</strain>
    </source>
</reference>
<dbReference type="AlphaFoldDB" id="J3P3Y6"/>
<dbReference type="GeneID" id="20348679"/>
<dbReference type="HOGENOM" id="CLU_1447773_0_0_1"/>
<reference evidence="2" key="4">
    <citation type="journal article" date="2015" name="G3 (Bethesda)">
        <title>Genome sequences of three phytopathogenic species of the Magnaporthaceae family of fungi.</title>
        <authorList>
            <person name="Okagaki L.H."/>
            <person name="Nunes C.C."/>
            <person name="Sailsbery J."/>
            <person name="Clay B."/>
            <person name="Brown D."/>
            <person name="John T."/>
            <person name="Oh Y."/>
            <person name="Young N."/>
            <person name="Fitzgerald M."/>
            <person name="Haas B.J."/>
            <person name="Zeng Q."/>
            <person name="Young S."/>
            <person name="Adiconis X."/>
            <person name="Fan L."/>
            <person name="Levin J.Z."/>
            <person name="Mitchell T.K."/>
            <person name="Okubara P.A."/>
            <person name="Farman M.L."/>
            <person name="Kohn L.M."/>
            <person name="Birren B."/>
            <person name="Ma L.-J."/>
            <person name="Dean R.A."/>
        </authorList>
    </citation>
    <scope>NUCLEOTIDE SEQUENCE</scope>
    <source>
        <strain evidence="2">R3-111a-1</strain>
    </source>
</reference>
<sequence length="187" mass="20682">MDSSGVGRLAWAPSDGRLLSRLVLSKRAPVWPRALAFTCRPQRTRHPPCSSGSCHCIGCCIVKRHMLRPKIKLGRYLLTLTDMTNVQRLRCQPIYLSSKQRPTSRACSCPAHRPSAQSAASAYIPSTGTRSLFWVSPRVGGAVLDAKGRWATQKTMGHLPANTGWEQILAPDGQEWVPWHATLFVPL</sequence>